<evidence type="ECO:0000256" key="3">
    <source>
        <dbReference type="ARBA" id="ARBA00022692"/>
    </source>
</evidence>
<keyword evidence="2" id="KW-1003">Cell membrane</keyword>
<feature type="transmembrane region" description="Helical" evidence="8">
    <location>
        <begin position="812"/>
        <end position="830"/>
    </location>
</feature>
<dbReference type="GO" id="GO:0007165">
    <property type="term" value="P:signal transduction"/>
    <property type="evidence" value="ECO:0007669"/>
    <property type="project" value="UniProtKB-KW"/>
</dbReference>
<proteinExistence type="predicted"/>
<feature type="transmembrane region" description="Helical" evidence="8">
    <location>
        <begin position="507"/>
        <end position="525"/>
    </location>
</feature>
<organism evidence="9 10">
    <name type="scientific">Mycetomoellerius zeteki</name>
    <dbReference type="NCBI Taxonomy" id="64791"/>
    <lineage>
        <taxon>Eukaryota</taxon>
        <taxon>Metazoa</taxon>
        <taxon>Ecdysozoa</taxon>
        <taxon>Arthropoda</taxon>
        <taxon>Hexapoda</taxon>
        <taxon>Insecta</taxon>
        <taxon>Pterygota</taxon>
        <taxon>Neoptera</taxon>
        <taxon>Endopterygota</taxon>
        <taxon>Hymenoptera</taxon>
        <taxon>Apocrita</taxon>
        <taxon>Aculeata</taxon>
        <taxon>Formicoidea</taxon>
        <taxon>Formicidae</taxon>
        <taxon>Myrmicinae</taxon>
        <taxon>Mycetomoellerius</taxon>
    </lineage>
</organism>
<evidence type="ECO:0000256" key="2">
    <source>
        <dbReference type="ARBA" id="ARBA00022475"/>
    </source>
</evidence>
<comment type="subcellular location">
    <subcellularLocation>
        <location evidence="1">Cell membrane</location>
        <topology evidence="1">Multi-pass membrane protein</topology>
    </subcellularLocation>
</comment>
<dbReference type="GO" id="GO:0030425">
    <property type="term" value="C:dendrite"/>
    <property type="evidence" value="ECO:0007669"/>
    <property type="project" value="TreeGrafter"/>
</dbReference>
<feature type="transmembrane region" description="Helical" evidence="8">
    <location>
        <begin position="295"/>
        <end position="318"/>
    </location>
</feature>
<evidence type="ECO:0000256" key="7">
    <source>
        <dbReference type="ARBA" id="ARBA00023224"/>
    </source>
</evidence>
<dbReference type="Pfam" id="PF08395">
    <property type="entry name" value="7tm_7"/>
    <property type="match status" value="3"/>
</dbReference>
<sequence>MVNLSTNFREEPKNKRKKGEWRLFNAKDFQSLMYPCFTLCRILGIRPYKSNASTFEVSKLYYILWIVVICFYSIYELTIMYNISISDIHINDFPSYLVMYCALVFGVFIMIISIILTGPRTRLFQTILKISSRLPSESYQKLSRLIHAKDIIGFLLVGIILLYTSRLQIMILFPNYIHLITYQMDMLYMNCVCVLKACFKGINDNLANMQTFIATNNESHFLRPIYYKQRNLLLVMELKILKKQHLTISDAVKMLNMIFSLQLLATIGMTFSHISLFLYNYILLWELPTDTLTKSLHMCFLLYMAHFFVKIVLIVWACETCKNQAQQISTSIYDAFNSTTDEQVKDELQLFSLQILHCNNTFSAKGVTIDAKFLARIIGSIATYVMIMLQFKFTSCKKRDGTYYVVKMMLLVWVCETGKNQAQEISTTVHDLLNNIKDEQIKNEVNIRIIGQFPYKLNASIFEAWKRYYILSTILICVCCVINFVLIDSIIKSKLSYGNVIWNIHAVVYYILTSFIMIITHFLSGPRMRLLQTIMEVSSKLPSKSYQKLSRLIHVKDILGNIIRIVQFSVNLFKILEFEGNFVIILIGIPTLYSTMLVQQIIMLYINCVCILKACFKRINDNLVHMQKFVIKDMKPRVSNIIRHTQRNEFLLTELGILKKQHLMIMFIGLDWHYVDVLLTTMIYNVLKIILIVWACETGKNQAQKIGTTVHDLLNSTNDEKIKYELQLFSLQILHRKNTFSLKGLTVDATLLAAVIFFKKNSKKGLIFSVISPEFKKNFLFRLSIQFISDIQYIIIRNSYVNKLLLCLRLNYFGTVCTIGYVDCYSLINFCQSYSEIRRYIKSKMWKSQRFFHAMDFQSLMYPCFTIWRILGMFPYKMNAPTFKFSKPYYIMSSTMVIIMLYINCVCVLKACFKSINDNLAHMQRLVVNDIKSCVPGLICHIQKDQILLLKLKALKKWHLRASDTVQKLNTVFGLQLLATIVTSFTNVTFDIYSDVVRWHDGIFVSFDMHFPHMFSSPIAYYVVKMTLLVWACETGKNQAQEISTTVHDLLHNINDEQIKNELQLFSLQILHHKNTFLAKGFTIDAALLTAIIGKITTYLIIMLQFLNMSHSCDRKTAVNVIQSNYKHT</sequence>
<keyword evidence="10" id="KW-1185">Reference proteome</keyword>
<keyword evidence="5 8" id="KW-0472">Membrane</keyword>
<feature type="transmembrane region" description="Helical" evidence="8">
    <location>
        <begin position="891"/>
        <end position="913"/>
    </location>
</feature>
<feature type="transmembrane region" description="Helical" evidence="8">
    <location>
        <begin position="95"/>
        <end position="116"/>
    </location>
</feature>
<feature type="transmembrane region" description="Helical" evidence="8">
    <location>
        <begin position="582"/>
        <end position="612"/>
    </location>
</feature>
<dbReference type="InterPro" id="IPR013604">
    <property type="entry name" value="7TM_chemorcpt"/>
</dbReference>
<evidence type="ECO:0000256" key="5">
    <source>
        <dbReference type="ARBA" id="ARBA00023136"/>
    </source>
</evidence>
<dbReference type="EMBL" id="KQ982125">
    <property type="protein sequence ID" value="KYQ59870.1"/>
    <property type="molecule type" value="Genomic_DNA"/>
</dbReference>
<gene>
    <name evidence="9" type="ORF">ALC60_01101</name>
</gene>
<evidence type="ECO:0000256" key="8">
    <source>
        <dbReference type="SAM" id="Phobius"/>
    </source>
</evidence>
<protein>
    <submittedName>
        <fullName evidence="9">Putative gustatory receptor 28b</fullName>
    </submittedName>
</protein>
<keyword evidence="3 8" id="KW-0812">Transmembrane</keyword>
<feature type="transmembrane region" description="Helical" evidence="8">
    <location>
        <begin position="263"/>
        <end position="283"/>
    </location>
</feature>
<dbReference type="AlphaFoldDB" id="A0A151XI31"/>
<evidence type="ECO:0000313" key="9">
    <source>
        <dbReference type="EMBL" id="KYQ59870.1"/>
    </source>
</evidence>
<feature type="transmembrane region" description="Helical" evidence="8">
    <location>
        <begin position="151"/>
        <end position="173"/>
    </location>
</feature>
<dbReference type="GO" id="GO:0008049">
    <property type="term" value="P:male courtship behavior"/>
    <property type="evidence" value="ECO:0007669"/>
    <property type="project" value="TreeGrafter"/>
</dbReference>
<evidence type="ECO:0000256" key="4">
    <source>
        <dbReference type="ARBA" id="ARBA00022989"/>
    </source>
</evidence>
<reference evidence="9 10" key="1">
    <citation type="submission" date="2015-09" db="EMBL/GenBank/DDBJ databases">
        <title>Trachymyrmex zeteki WGS genome.</title>
        <authorList>
            <person name="Nygaard S."/>
            <person name="Hu H."/>
            <person name="Boomsma J."/>
            <person name="Zhang G."/>
        </authorList>
    </citation>
    <scope>NUCLEOTIDE SEQUENCE [LARGE SCALE GENOMIC DNA]</scope>
    <source>
        <strain evidence="9">Tzet28-1</strain>
        <tissue evidence="9">Whole body</tissue>
    </source>
</reference>
<dbReference type="GO" id="GO:0030424">
    <property type="term" value="C:axon"/>
    <property type="evidence" value="ECO:0007669"/>
    <property type="project" value="TreeGrafter"/>
</dbReference>
<keyword evidence="6 9" id="KW-0675">Receptor</keyword>
<feature type="transmembrane region" description="Helical" evidence="8">
    <location>
        <begin position="740"/>
        <end position="758"/>
    </location>
</feature>
<feature type="transmembrane region" description="Helical" evidence="8">
    <location>
        <begin position="179"/>
        <end position="199"/>
    </location>
</feature>
<dbReference type="GO" id="GO:0007635">
    <property type="term" value="P:chemosensory behavior"/>
    <property type="evidence" value="ECO:0007669"/>
    <property type="project" value="TreeGrafter"/>
</dbReference>
<dbReference type="GO" id="GO:0005886">
    <property type="term" value="C:plasma membrane"/>
    <property type="evidence" value="ECO:0007669"/>
    <property type="project" value="UniProtKB-SubCell"/>
</dbReference>
<feature type="transmembrane region" description="Helical" evidence="8">
    <location>
        <begin position="60"/>
        <end position="83"/>
    </location>
</feature>
<keyword evidence="4 8" id="KW-1133">Transmembrane helix</keyword>
<dbReference type="GO" id="GO:0050909">
    <property type="term" value="P:sensory perception of taste"/>
    <property type="evidence" value="ECO:0007669"/>
    <property type="project" value="InterPro"/>
</dbReference>
<evidence type="ECO:0000256" key="1">
    <source>
        <dbReference type="ARBA" id="ARBA00004651"/>
    </source>
</evidence>
<keyword evidence="7" id="KW-0807">Transducer</keyword>
<feature type="transmembrane region" description="Helical" evidence="8">
    <location>
        <begin position="851"/>
        <end position="871"/>
    </location>
</feature>
<dbReference type="Proteomes" id="UP000075809">
    <property type="component" value="Unassembled WGS sequence"/>
</dbReference>
<feature type="transmembrane region" description="Helical" evidence="8">
    <location>
        <begin position="1086"/>
        <end position="1107"/>
    </location>
</feature>
<evidence type="ECO:0000256" key="6">
    <source>
        <dbReference type="ARBA" id="ARBA00023170"/>
    </source>
</evidence>
<feature type="transmembrane region" description="Helical" evidence="8">
    <location>
        <begin position="674"/>
        <end position="695"/>
    </location>
</feature>
<accession>A0A151XI31</accession>
<evidence type="ECO:0000313" key="10">
    <source>
        <dbReference type="Proteomes" id="UP000075809"/>
    </source>
</evidence>
<feature type="transmembrane region" description="Helical" evidence="8">
    <location>
        <begin position="468"/>
        <end position="487"/>
    </location>
</feature>
<dbReference type="PANTHER" id="PTHR21143">
    <property type="entry name" value="INVERTEBRATE GUSTATORY RECEPTOR"/>
    <property type="match status" value="1"/>
</dbReference>
<name>A0A151XI31_9HYME</name>
<dbReference type="STRING" id="64791.A0A151XI31"/>
<dbReference type="PANTHER" id="PTHR21143:SF133">
    <property type="entry name" value="GUSTATORY AND PHEROMONE RECEPTOR 32A-RELATED"/>
    <property type="match status" value="1"/>
</dbReference>
<dbReference type="GO" id="GO:0043025">
    <property type="term" value="C:neuronal cell body"/>
    <property type="evidence" value="ECO:0007669"/>
    <property type="project" value="TreeGrafter"/>
</dbReference>